<reference evidence="1" key="1">
    <citation type="submission" date="2011-11" db="EMBL/GenBank/DDBJ databases">
        <title>The Genome Sequence of Fusarium oxysporum PHW808.</title>
        <authorList>
            <consortium name="The Broad Institute Genome Sequencing Platform"/>
            <person name="Ma L.-J."/>
            <person name="Gale L.R."/>
            <person name="Schwartz D.C."/>
            <person name="Zhou S."/>
            <person name="Corby-Kistler H."/>
            <person name="Young S.K."/>
            <person name="Zeng Q."/>
            <person name="Gargeya S."/>
            <person name="Fitzgerald M."/>
            <person name="Haas B."/>
            <person name="Abouelleil A."/>
            <person name="Alvarado L."/>
            <person name="Arachchi H.M."/>
            <person name="Berlin A."/>
            <person name="Brown A."/>
            <person name="Chapman S.B."/>
            <person name="Chen Z."/>
            <person name="Dunbar C."/>
            <person name="Freedman E."/>
            <person name="Gearin G."/>
            <person name="Goldberg J."/>
            <person name="Griggs A."/>
            <person name="Gujja S."/>
            <person name="Heiman D."/>
            <person name="Howarth C."/>
            <person name="Larson L."/>
            <person name="Lui A."/>
            <person name="MacDonald P.J.P."/>
            <person name="Montmayeur A."/>
            <person name="Murphy C."/>
            <person name="Neiman D."/>
            <person name="Pearson M."/>
            <person name="Priest M."/>
            <person name="Roberts A."/>
            <person name="Saif S."/>
            <person name="Shea T."/>
            <person name="Shenoy N."/>
            <person name="Sisk P."/>
            <person name="Stolte C."/>
            <person name="Sykes S."/>
            <person name="Wortman J."/>
            <person name="Nusbaum C."/>
            <person name="Birren B."/>
        </authorList>
    </citation>
    <scope>NUCLEOTIDE SEQUENCE [LARGE SCALE GENOMIC DNA]</scope>
    <source>
        <strain evidence="1">54008</strain>
    </source>
</reference>
<dbReference type="Proteomes" id="UP000030676">
    <property type="component" value="Unassembled WGS sequence"/>
</dbReference>
<name>X0IAX2_FUSOX</name>
<gene>
    <name evidence="1" type="ORF">FOPG_05573</name>
</gene>
<accession>X0IAX2</accession>
<dbReference type="HOGENOM" id="CLU_3106441_0_0_1"/>
<reference evidence="1" key="2">
    <citation type="submission" date="2012-05" db="EMBL/GenBank/DDBJ databases">
        <title>The Genome Annotation of Fusarium oxysporum PHW808.</title>
        <authorList>
            <consortium name="The Broad Institute Genomics Platform"/>
            <person name="Ma L.-J."/>
            <person name="Corby-Kistler H."/>
            <person name="Broz K."/>
            <person name="Gale L.R."/>
            <person name="Jonkers W."/>
            <person name="O'Donnell K."/>
            <person name="Ploetz R."/>
            <person name="Steinberg C."/>
            <person name="Schwartz D.C."/>
            <person name="VanEtten H."/>
            <person name="Zhou S."/>
            <person name="Young S.K."/>
            <person name="Zeng Q."/>
            <person name="Gargeya S."/>
            <person name="Fitzgerald M."/>
            <person name="Abouelleil A."/>
            <person name="Alvarado L."/>
            <person name="Chapman S.B."/>
            <person name="Gainer-Dewar J."/>
            <person name="Goldberg J."/>
            <person name="Griggs A."/>
            <person name="Gujja S."/>
            <person name="Hansen M."/>
            <person name="Howarth C."/>
            <person name="Imamovic A."/>
            <person name="Ireland A."/>
            <person name="Larimer J."/>
            <person name="McCowan C."/>
            <person name="Murphy C."/>
            <person name="Pearson M."/>
            <person name="Poon T.W."/>
            <person name="Priest M."/>
            <person name="Roberts A."/>
            <person name="Saif S."/>
            <person name="Shea T."/>
            <person name="Sykes S."/>
            <person name="Wortman J."/>
            <person name="Nusbaum C."/>
            <person name="Birren B."/>
        </authorList>
    </citation>
    <scope>NUCLEOTIDE SEQUENCE</scope>
    <source>
        <strain evidence="1">54008</strain>
    </source>
</reference>
<dbReference type="AlphaFoldDB" id="X0IAX2"/>
<organism evidence="1">
    <name type="scientific">Fusarium oxysporum f. sp. conglutinans race 2 54008</name>
    <dbReference type="NCBI Taxonomy" id="1089457"/>
    <lineage>
        <taxon>Eukaryota</taxon>
        <taxon>Fungi</taxon>
        <taxon>Dikarya</taxon>
        <taxon>Ascomycota</taxon>
        <taxon>Pezizomycotina</taxon>
        <taxon>Sordariomycetes</taxon>
        <taxon>Hypocreomycetidae</taxon>
        <taxon>Hypocreales</taxon>
        <taxon>Nectriaceae</taxon>
        <taxon>Fusarium</taxon>
        <taxon>Fusarium oxysporum species complex</taxon>
    </lineage>
</organism>
<proteinExistence type="predicted"/>
<dbReference type="EMBL" id="JH658825">
    <property type="protein sequence ID" value="EXL81246.1"/>
    <property type="molecule type" value="Genomic_DNA"/>
</dbReference>
<evidence type="ECO:0000313" key="1">
    <source>
        <dbReference type="EMBL" id="EXL81246.1"/>
    </source>
</evidence>
<sequence>MPAPVFGGNGFVFTDTLPSHPIPGVPHLIATWATAVHGYLESSGRIGSILR</sequence>
<protein>
    <submittedName>
        <fullName evidence="1">Uncharacterized protein</fullName>
    </submittedName>
</protein>